<dbReference type="InterPro" id="IPR023577">
    <property type="entry name" value="CYTH_domain"/>
</dbReference>
<dbReference type="PROSITE" id="PS51707">
    <property type="entry name" value="CYTH"/>
    <property type="match status" value="1"/>
</dbReference>
<organism evidence="3 4">
    <name type="scientific">Paludibacterium purpuratum</name>
    <dbReference type="NCBI Taxonomy" id="1144873"/>
    <lineage>
        <taxon>Bacteria</taxon>
        <taxon>Pseudomonadati</taxon>
        <taxon>Pseudomonadota</taxon>
        <taxon>Betaproteobacteria</taxon>
        <taxon>Neisseriales</taxon>
        <taxon>Chromobacteriaceae</taxon>
        <taxon>Paludibacterium</taxon>
    </lineage>
</organism>
<dbReference type="RefSeq" id="WP_133683475.1">
    <property type="nucleotide sequence ID" value="NZ_SNZP01000016.1"/>
</dbReference>
<dbReference type="OrthoDB" id="9805588at2"/>
<gene>
    <name evidence="3" type="ORF">DFP86_11640</name>
</gene>
<evidence type="ECO:0000256" key="1">
    <source>
        <dbReference type="PIRSR" id="PIRSR016487-1"/>
    </source>
</evidence>
<dbReference type="CDD" id="cd07891">
    <property type="entry name" value="CYTH-like_CthTTM-like_1"/>
    <property type="match status" value="1"/>
</dbReference>
<dbReference type="PANTHER" id="PTHR40114">
    <property type="entry name" value="SLR0698 PROTEIN"/>
    <property type="match status" value="1"/>
</dbReference>
<accession>A0A4R7AXN9</accession>
<comment type="caution">
    <text evidence="3">The sequence shown here is derived from an EMBL/GenBank/DDBJ whole genome shotgun (WGS) entry which is preliminary data.</text>
</comment>
<dbReference type="EMBL" id="SNZP01000016">
    <property type="protein sequence ID" value="TDR72476.1"/>
    <property type="molecule type" value="Genomic_DNA"/>
</dbReference>
<feature type="active site" description="Proton acceptor" evidence="1">
    <location>
        <position position="29"/>
    </location>
</feature>
<dbReference type="PANTHER" id="PTHR40114:SF1">
    <property type="entry name" value="SLR0698 PROTEIN"/>
    <property type="match status" value="1"/>
</dbReference>
<evidence type="ECO:0000313" key="4">
    <source>
        <dbReference type="Proteomes" id="UP000295611"/>
    </source>
</evidence>
<keyword evidence="4" id="KW-1185">Reference proteome</keyword>
<dbReference type="AlphaFoldDB" id="A0A4R7AXN9"/>
<dbReference type="Proteomes" id="UP000295611">
    <property type="component" value="Unassembled WGS sequence"/>
</dbReference>
<dbReference type="InterPro" id="IPR012042">
    <property type="entry name" value="NeuTTM/CthTTM-like"/>
</dbReference>
<evidence type="ECO:0000259" key="2">
    <source>
        <dbReference type="PROSITE" id="PS51707"/>
    </source>
</evidence>
<sequence length="158" mass="18130">MGMEIERRFLVRGDSWRALGEPLVYRQGYLSVDPARTVRVRVVGDRAWLTIKAKITDASRYEFEYDLPLADAQTMLDALCPMQVQKHRTRVAHAGMTWEVDEFFGANAGLVLAEIELPDEQTPFERPDWLGEEVTADSRFTNAWLADHPFSSWDHSSE</sequence>
<dbReference type="SUPFAM" id="SSF55154">
    <property type="entry name" value="CYTH-like phosphatases"/>
    <property type="match status" value="1"/>
</dbReference>
<dbReference type="Pfam" id="PF01928">
    <property type="entry name" value="CYTH"/>
    <property type="match status" value="1"/>
</dbReference>
<dbReference type="InterPro" id="IPR033469">
    <property type="entry name" value="CYTH-like_dom_sf"/>
</dbReference>
<dbReference type="SMART" id="SM01118">
    <property type="entry name" value="CYTH"/>
    <property type="match status" value="1"/>
</dbReference>
<reference evidence="3 4" key="1">
    <citation type="submission" date="2019-03" db="EMBL/GenBank/DDBJ databases">
        <title>Genomic Encyclopedia of Type Strains, Phase III (KMG-III): the genomes of soil and plant-associated and newly described type strains.</title>
        <authorList>
            <person name="Whitman W."/>
        </authorList>
    </citation>
    <scope>NUCLEOTIDE SEQUENCE [LARGE SCALE GENOMIC DNA]</scope>
    <source>
        <strain evidence="3 4">CECT 8976</strain>
    </source>
</reference>
<protein>
    <submittedName>
        <fullName evidence="3">CYTH domain-containing protein</fullName>
    </submittedName>
</protein>
<evidence type="ECO:0000313" key="3">
    <source>
        <dbReference type="EMBL" id="TDR72476.1"/>
    </source>
</evidence>
<name>A0A4R7AXN9_9NEIS</name>
<dbReference type="Gene3D" id="2.40.320.10">
    <property type="entry name" value="Hypothetical Protein Pfu-838710-001"/>
    <property type="match status" value="1"/>
</dbReference>
<feature type="domain" description="CYTH" evidence="2">
    <location>
        <begin position="2"/>
        <end position="147"/>
    </location>
</feature>
<proteinExistence type="predicted"/>
<dbReference type="PIRSF" id="PIRSF016487">
    <property type="entry name" value="CYTH_UCP016487"/>
    <property type="match status" value="1"/>
</dbReference>